<sequence>MFVALLSTTWGASFRKPQGVVTEAPHDAGLANNNAVVHPSLAVAASSTFPSSPSPWWSAIVAGLAFIIVAALLLRHYRGARWRRRSRSYSRITRVPVAKVVGYSVDGQPVHDDYVLIEV</sequence>
<keyword evidence="1" id="KW-0472">Membrane</keyword>
<proteinExistence type="predicted"/>
<dbReference type="EMBL" id="VJMH01005460">
    <property type="protein sequence ID" value="KAF0695672.1"/>
    <property type="molecule type" value="Genomic_DNA"/>
</dbReference>
<reference evidence="2" key="2">
    <citation type="submission" date="2019-06" db="EMBL/GenBank/DDBJ databases">
        <title>Genomics analysis of Aphanomyces spp. identifies a new class of oomycete effector associated with host adaptation.</title>
        <authorList>
            <person name="Gaulin E."/>
        </authorList>
    </citation>
    <scope>NUCLEOTIDE SEQUENCE</scope>
    <source>
        <strain evidence="2">CBS 578.67</strain>
    </source>
</reference>
<evidence type="ECO:0000313" key="4">
    <source>
        <dbReference type="Proteomes" id="UP000332933"/>
    </source>
</evidence>
<evidence type="ECO:0000313" key="2">
    <source>
        <dbReference type="EMBL" id="KAF0695672.1"/>
    </source>
</evidence>
<feature type="transmembrane region" description="Helical" evidence="1">
    <location>
        <begin position="56"/>
        <end position="77"/>
    </location>
</feature>
<accession>A0A485L0K8</accession>
<evidence type="ECO:0000256" key="1">
    <source>
        <dbReference type="SAM" id="Phobius"/>
    </source>
</evidence>
<protein>
    <submittedName>
        <fullName evidence="3">Aste57867_13532 protein</fullName>
    </submittedName>
</protein>
<name>A0A485L0K8_9STRA</name>
<dbReference type="EMBL" id="CAADRA010005481">
    <property type="protein sequence ID" value="VFT90370.1"/>
    <property type="molecule type" value="Genomic_DNA"/>
</dbReference>
<reference evidence="3 4" key="1">
    <citation type="submission" date="2019-03" db="EMBL/GenBank/DDBJ databases">
        <authorList>
            <person name="Gaulin E."/>
            <person name="Dumas B."/>
        </authorList>
    </citation>
    <scope>NUCLEOTIDE SEQUENCE [LARGE SCALE GENOMIC DNA]</scope>
    <source>
        <strain evidence="3">CBS 568.67</strain>
    </source>
</reference>
<dbReference type="AlphaFoldDB" id="A0A485L0K8"/>
<keyword evidence="4" id="KW-1185">Reference proteome</keyword>
<keyword evidence="1" id="KW-0812">Transmembrane</keyword>
<organism evidence="3 4">
    <name type="scientific">Aphanomyces stellatus</name>
    <dbReference type="NCBI Taxonomy" id="120398"/>
    <lineage>
        <taxon>Eukaryota</taxon>
        <taxon>Sar</taxon>
        <taxon>Stramenopiles</taxon>
        <taxon>Oomycota</taxon>
        <taxon>Saprolegniomycetes</taxon>
        <taxon>Saprolegniales</taxon>
        <taxon>Verrucalvaceae</taxon>
        <taxon>Aphanomyces</taxon>
    </lineage>
</organism>
<dbReference type="Proteomes" id="UP000332933">
    <property type="component" value="Unassembled WGS sequence"/>
</dbReference>
<gene>
    <name evidence="3" type="primary">Aste57867_13532</name>
    <name evidence="2" type="ORF">As57867_013482</name>
    <name evidence="3" type="ORF">ASTE57867_13532</name>
</gene>
<keyword evidence="1" id="KW-1133">Transmembrane helix</keyword>
<evidence type="ECO:0000313" key="3">
    <source>
        <dbReference type="EMBL" id="VFT90370.1"/>
    </source>
</evidence>